<protein>
    <submittedName>
        <fullName evidence="7">Concanavalin A-like lectin/glucanase</fullName>
    </submittedName>
</protein>
<evidence type="ECO:0000256" key="6">
    <source>
        <dbReference type="SAM" id="SignalP"/>
    </source>
</evidence>
<proteinExistence type="inferred from homology"/>
<dbReference type="SUPFAM" id="SSF49899">
    <property type="entry name" value="Concanavalin A-like lectins/glucanases"/>
    <property type="match status" value="1"/>
</dbReference>
<dbReference type="InterPro" id="IPR013319">
    <property type="entry name" value="GH11/12"/>
</dbReference>
<evidence type="ECO:0000256" key="1">
    <source>
        <dbReference type="ARBA" id="ARBA00005519"/>
    </source>
</evidence>
<name>A0A318Z2P3_9EURO</name>
<gene>
    <name evidence="7" type="ORF">BP01DRAFT_377139</name>
</gene>
<dbReference type="GO" id="GO:0030246">
    <property type="term" value="F:carbohydrate binding"/>
    <property type="evidence" value="ECO:0007669"/>
    <property type="project" value="UniProtKB-KW"/>
</dbReference>
<dbReference type="STRING" id="1450539.A0A318Z2P3"/>
<dbReference type="EMBL" id="KZ821266">
    <property type="protein sequence ID" value="PYH41259.1"/>
    <property type="molecule type" value="Genomic_DNA"/>
</dbReference>
<evidence type="ECO:0000256" key="3">
    <source>
        <dbReference type="ARBA" id="ARBA00022801"/>
    </source>
</evidence>
<sequence length="192" mass="20725">MKAFYFLTSLAAGAAVAQQAQLCDQYATYTGGVYTINNNLWGKDAGSGSQCTTVNSASSAGTSWTTKWNCFDKKLVSQISRIPTAARWSYDNTGIRADVLEPLGSQIATATVEGQTWELWYGVNGAQKTYSFVAPTPITSFQGDVNDFFKYVTQNHGFPASSQYLITLQFGTEPFTGGPATLTVSDWSASVQ</sequence>
<dbReference type="OrthoDB" id="89349at2759"/>
<dbReference type="Proteomes" id="UP000248349">
    <property type="component" value="Unassembled WGS sequence"/>
</dbReference>
<keyword evidence="8" id="KW-1185">Reference proteome</keyword>
<keyword evidence="2 6" id="KW-0732">Signal</keyword>
<evidence type="ECO:0000256" key="2">
    <source>
        <dbReference type="ARBA" id="ARBA00022729"/>
    </source>
</evidence>
<dbReference type="GO" id="GO:0000272">
    <property type="term" value="P:polysaccharide catabolic process"/>
    <property type="evidence" value="ECO:0007669"/>
    <property type="project" value="UniProtKB-KW"/>
</dbReference>
<dbReference type="RefSeq" id="XP_025427241.1">
    <property type="nucleotide sequence ID" value="XM_025576996.1"/>
</dbReference>
<dbReference type="AlphaFoldDB" id="A0A318Z2P3"/>
<organism evidence="7 8">
    <name type="scientific">Aspergillus saccharolyticus JOP 1030-1</name>
    <dbReference type="NCBI Taxonomy" id="1450539"/>
    <lineage>
        <taxon>Eukaryota</taxon>
        <taxon>Fungi</taxon>
        <taxon>Dikarya</taxon>
        <taxon>Ascomycota</taxon>
        <taxon>Pezizomycotina</taxon>
        <taxon>Eurotiomycetes</taxon>
        <taxon>Eurotiomycetidae</taxon>
        <taxon>Eurotiales</taxon>
        <taxon>Aspergillaceae</taxon>
        <taxon>Aspergillus</taxon>
        <taxon>Aspergillus subgen. Circumdati</taxon>
    </lineage>
</organism>
<comment type="similarity">
    <text evidence="1 5">Belongs to the glycosyl hydrolase 12 (cellulase H) family.</text>
</comment>
<dbReference type="Pfam" id="PF01670">
    <property type="entry name" value="Glyco_hydro_12"/>
    <property type="match status" value="1"/>
</dbReference>
<dbReference type="GeneID" id="37078225"/>
<dbReference type="PANTHER" id="PTHR34002:SF10">
    <property type="entry name" value="PUTATIVE-RELATED"/>
    <property type="match status" value="1"/>
</dbReference>
<dbReference type="Gene3D" id="2.60.120.180">
    <property type="match status" value="2"/>
</dbReference>
<feature type="chain" id="PRO_5016265099" evidence="6">
    <location>
        <begin position="20"/>
        <end position="192"/>
    </location>
</feature>
<evidence type="ECO:0000256" key="5">
    <source>
        <dbReference type="RuleBase" id="RU361163"/>
    </source>
</evidence>
<evidence type="ECO:0000313" key="8">
    <source>
        <dbReference type="Proteomes" id="UP000248349"/>
    </source>
</evidence>
<dbReference type="InterPro" id="IPR013320">
    <property type="entry name" value="ConA-like_dom_sf"/>
</dbReference>
<evidence type="ECO:0000256" key="4">
    <source>
        <dbReference type="ARBA" id="ARBA00023295"/>
    </source>
</evidence>
<keyword evidence="5" id="KW-0119">Carbohydrate metabolism</keyword>
<evidence type="ECO:0000313" key="7">
    <source>
        <dbReference type="EMBL" id="PYH41259.1"/>
    </source>
</evidence>
<dbReference type="GO" id="GO:0008810">
    <property type="term" value="F:cellulase activity"/>
    <property type="evidence" value="ECO:0007669"/>
    <property type="project" value="InterPro"/>
</dbReference>
<reference evidence="7 8" key="1">
    <citation type="submission" date="2016-12" db="EMBL/GenBank/DDBJ databases">
        <title>The genomes of Aspergillus section Nigri reveals drivers in fungal speciation.</title>
        <authorList>
            <consortium name="DOE Joint Genome Institute"/>
            <person name="Vesth T.C."/>
            <person name="Nybo J."/>
            <person name="Theobald S."/>
            <person name="Brandl J."/>
            <person name="Frisvad J.C."/>
            <person name="Nielsen K.F."/>
            <person name="Lyhne E.K."/>
            <person name="Kogle M.E."/>
            <person name="Kuo A."/>
            <person name="Riley R."/>
            <person name="Clum A."/>
            <person name="Nolan M."/>
            <person name="Lipzen A."/>
            <person name="Salamov A."/>
            <person name="Henrissat B."/>
            <person name="Wiebenga A."/>
            <person name="De Vries R.P."/>
            <person name="Grigoriev I.V."/>
            <person name="Mortensen U.H."/>
            <person name="Andersen M.R."/>
            <person name="Baker S.E."/>
        </authorList>
    </citation>
    <scope>NUCLEOTIDE SEQUENCE [LARGE SCALE GENOMIC DNA]</scope>
    <source>
        <strain evidence="7 8">JOP 1030-1</strain>
    </source>
</reference>
<keyword evidence="4 5" id="KW-0326">Glycosidase</keyword>
<dbReference type="InterPro" id="IPR002594">
    <property type="entry name" value="GH12"/>
</dbReference>
<feature type="signal peptide" evidence="6">
    <location>
        <begin position="1"/>
        <end position="19"/>
    </location>
</feature>
<keyword evidence="5" id="KW-0624">Polysaccharide degradation</keyword>
<keyword evidence="7" id="KW-0430">Lectin</keyword>
<dbReference type="PANTHER" id="PTHR34002">
    <property type="entry name" value="BLR1656 PROTEIN"/>
    <property type="match status" value="1"/>
</dbReference>
<accession>A0A318Z2P3</accession>
<keyword evidence="3 5" id="KW-0378">Hydrolase</keyword>